<dbReference type="PANTHER" id="PTHR33376:SF7">
    <property type="entry name" value="C4-DICARBOXYLATE-BINDING PROTEIN DCTB"/>
    <property type="match status" value="1"/>
</dbReference>
<accession>A0ABN2H0I8</accession>
<sequence>MELQRSKAITPLLALSMAIATSLALAGCDGGGASAGAGSSGEATDVPIGASAEEYAAALEGVEPTNLVFQIGSGPESRTSQPYKTFAKNVEEYSGGAVTIELVWSNAIVPNVAEIDRALMDGRVDIGVVYAALNAEQYPVNNAIINTTVLRDPRILAGTLGSAGAYEETTLGTPEALAEVHANGLTPLYMLQPESPTVMFCSEPLTSLADLQGKQIRAATPGMAAQLEGLGAVPVSMAYNEVYEALQRGILDCGMGIHALGTVVGLFEVAPYVMHTVPGAAFVSTPTPYYAGIRFSEMDPVAQQLVQEMFVRAMGESKEIQVAEIVEDGLPIVEANGGQFLTFEKDVTDRLAEVNEQLLEDVRNSSAFDGNDFIDRLTVNTDKWVAMVEDLGYLDAGDVDQVGEWYSTDLGADYTDALVENIAPLTWGARP</sequence>
<evidence type="ECO:0000313" key="5">
    <source>
        <dbReference type="EMBL" id="GAA1679766.1"/>
    </source>
</evidence>
<feature type="signal peptide" evidence="4">
    <location>
        <begin position="1"/>
        <end position="26"/>
    </location>
</feature>
<organism evidence="5 6">
    <name type="scientific">Microbacterium lacus</name>
    <dbReference type="NCBI Taxonomy" id="415217"/>
    <lineage>
        <taxon>Bacteria</taxon>
        <taxon>Bacillati</taxon>
        <taxon>Actinomycetota</taxon>
        <taxon>Actinomycetes</taxon>
        <taxon>Micrococcales</taxon>
        <taxon>Microbacteriaceae</taxon>
        <taxon>Microbacterium</taxon>
    </lineage>
</organism>
<keyword evidence="6" id="KW-1185">Reference proteome</keyword>
<evidence type="ECO:0008006" key="7">
    <source>
        <dbReference type="Google" id="ProtNLM"/>
    </source>
</evidence>
<dbReference type="Pfam" id="PF03480">
    <property type="entry name" value="DctP"/>
    <property type="match status" value="1"/>
</dbReference>
<comment type="similarity">
    <text evidence="1">Belongs to the bacterial solute-binding protein 7 family.</text>
</comment>
<proteinExistence type="inferred from homology"/>
<dbReference type="EMBL" id="BAAAPK010000001">
    <property type="protein sequence ID" value="GAA1679766.1"/>
    <property type="molecule type" value="Genomic_DNA"/>
</dbReference>
<comment type="caution">
    <text evidence="5">The sequence shown here is derived from an EMBL/GenBank/DDBJ whole genome shotgun (WGS) entry which is preliminary data.</text>
</comment>
<dbReference type="PANTHER" id="PTHR33376">
    <property type="match status" value="1"/>
</dbReference>
<dbReference type="InterPro" id="IPR038404">
    <property type="entry name" value="TRAP_DctP_sf"/>
</dbReference>
<evidence type="ECO:0000256" key="2">
    <source>
        <dbReference type="ARBA" id="ARBA00022448"/>
    </source>
</evidence>
<evidence type="ECO:0000256" key="3">
    <source>
        <dbReference type="ARBA" id="ARBA00022729"/>
    </source>
</evidence>
<feature type="chain" id="PRO_5045469210" description="C4-dicarboxylate ABC transporter substrate-binding protein" evidence="4">
    <location>
        <begin position="27"/>
        <end position="431"/>
    </location>
</feature>
<reference evidence="5 6" key="1">
    <citation type="journal article" date="2019" name="Int. J. Syst. Evol. Microbiol.">
        <title>The Global Catalogue of Microorganisms (GCM) 10K type strain sequencing project: providing services to taxonomists for standard genome sequencing and annotation.</title>
        <authorList>
            <consortium name="The Broad Institute Genomics Platform"/>
            <consortium name="The Broad Institute Genome Sequencing Center for Infectious Disease"/>
            <person name="Wu L."/>
            <person name="Ma J."/>
        </authorList>
    </citation>
    <scope>NUCLEOTIDE SEQUENCE [LARGE SCALE GENOMIC DNA]</scope>
    <source>
        <strain evidence="5 6">JCM 15575</strain>
    </source>
</reference>
<dbReference type="Gene3D" id="3.40.190.170">
    <property type="entry name" value="Bacterial extracellular solute-binding protein, family 7"/>
    <property type="match status" value="1"/>
</dbReference>
<dbReference type="InterPro" id="IPR018389">
    <property type="entry name" value="DctP_fam"/>
</dbReference>
<keyword evidence="3 4" id="KW-0732">Signal</keyword>
<dbReference type="Proteomes" id="UP001500596">
    <property type="component" value="Unassembled WGS sequence"/>
</dbReference>
<evidence type="ECO:0000313" key="6">
    <source>
        <dbReference type="Proteomes" id="UP001500596"/>
    </source>
</evidence>
<name>A0ABN2H0I8_9MICO</name>
<evidence type="ECO:0000256" key="1">
    <source>
        <dbReference type="ARBA" id="ARBA00009023"/>
    </source>
</evidence>
<dbReference type="PROSITE" id="PS51257">
    <property type="entry name" value="PROKAR_LIPOPROTEIN"/>
    <property type="match status" value="1"/>
</dbReference>
<gene>
    <name evidence="5" type="ORF">GCM10009807_24590</name>
</gene>
<dbReference type="RefSeq" id="WP_344054988.1">
    <property type="nucleotide sequence ID" value="NZ_BAAAPK010000001.1"/>
</dbReference>
<protein>
    <recommendedName>
        <fullName evidence="7">C4-dicarboxylate ABC transporter substrate-binding protein</fullName>
    </recommendedName>
</protein>
<evidence type="ECO:0000256" key="4">
    <source>
        <dbReference type="SAM" id="SignalP"/>
    </source>
</evidence>
<keyword evidence="2" id="KW-0813">Transport</keyword>